<protein>
    <recommendedName>
        <fullName evidence="3">Mu-like prophage FluMu protein gp28</fullName>
    </recommendedName>
</protein>
<evidence type="ECO:0000313" key="2">
    <source>
        <dbReference type="Proteomes" id="UP001320148"/>
    </source>
</evidence>
<dbReference type="RefSeq" id="WP_236890911.1">
    <property type="nucleotide sequence ID" value="NZ_AP024488.1"/>
</dbReference>
<dbReference type="InterPro" id="IPR027417">
    <property type="entry name" value="P-loop_NTPase"/>
</dbReference>
<reference evidence="1 2" key="1">
    <citation type="submission" date="2021-02" db="EMBL/GenBank/DDBJ databases">
        <title>Complete genome of Desulfoluna sp. strain ASN36.</title>
        <authorList>
            <person name="Takahashi A."/>
            <person name="Kojima H."/>
            <person name="Fukui M."/>
        </authorList>
    </citation>
    <scope>NUCLEOTIDE SEQUENCE [LARGE SCALE GENOMIC DNA]</scope>
    <source>
        <strain evidence="1 2">ASN36</strain>
    </source>
</reference>
<dbReference type="PIRSF" id="PIRSF007056">
    <property type="entry name" value="UCP007056"/>
    <property type="match status" value="1"/>
</dbReference>
<dbReference type="Gene3D" id="3.30.420.240">
    <property type="match status" value="1"/>
</dbReference>
<dbReference type="Gene3D" id="3.40.50.300">
    <property type="entry name" value="P-loop containing nucleotide triphosphate hydrolases"/>
    <property type="match status" value="1"/>
</dbReference>
<dbReference type="InterPro" id="IPR012036">
    <property type="entry name" value="Phage_Mu_Gp28"/>
</dbReference>
<evidence type="ECO:0000313" key="1">
    <source>
        <dbReference type="EMBL" id="BCS94605.1"/>
    </source>
</evidence>
<sequence length="548" mass="61584">MQIPGDTLRVLSWDDLPKSVREIPEGHNPLDDGVLMSHQVAWCDMIAHNDLCIAEKGRRTGITYATALDDTITASSKRSAGGDDIYYVGDTKEKGLEFIGYCAHMAKVMATAMAVGWEGVEVFLFEDQREDGTSKNITAYRIRFASGFKIVALSSNPANIRGLQGIVNIDEAAFHANVDAVIEACLALIIWGGKIRIISTHNGAKNAFNQLIKDSRAGLYAFKVFHVTFDDAVANGLYERVCLVRGWTPSEEGKKEWYEKVRKGYGTRRAAMLEELDAIPREGSGVAIPGVLIEKCMTEERPVLRLALEDSFVAKSLEYRDSWTEAWIEAHLDPLFELLTPDHEHVYGSDYSRYCDFAVFVPMEITLNLARRVPWILEMHNVPTRHQEQIINHIIDRLPRWRRGDMDATGNGFTLAEYTADRYGYNRVGVIKLSDGWYREHMEPFVQAFEDGVIDLPKDLNIKNDLRTLERIDGIVKLPKLRVEDAKDSDLKRHGDAAIALALAYAASQADVEFFGYTPVKPKLTEDDDPIDRPVRITAGFRSRGGIL</sequence>
<evidence type="ECO:0008006" key="3">
    <source>
        <dbReference type="Google" id="ProtNLM"/>
    </source>
</evidence>
<name>A0ABM7PBN7_9BACT</name>
<accession>A0ABM7PBN7</accession>
<proteinExistence type="predicted"/>
<organism evidence="1 2">
    <name type="scientific">Desulfoluna limicola</name>
    <dbReference type="NCBI Taxonomy" id="2810562"/>
    <lineage>
        <taxon>Bacteria</taxon>
        <taxon>Pseudomonadati</taxon>
        <taxon>Thermodesulfobacteriota</taxon>
        <taxon>Desulfobacteria</taxon>
        <taxon>Desulfobacterales</taxon>
        <taxon>Desulfolunaceae</taxon>
        <taxon>Desulfoluna</taxon>
    </lineage>
</organism>
<dbReference type="EMBL" id="AP024488">
    <property type="protein sequence ID" value="BCS94605.1"/>
    <property type="molecule type" value="Genomic_DNA"/>
</dbReference>
<gene>
    <name evidence="1" type="ORF">DSLASN_02370</name>
</gene>
<dbReference type="Proteomes" id="UP001320148">
    <property type="component" value="Chromosome"/>
</dbReference>
<keyword evidence="2" id="KW-1185">Reference proteome</keyword>